<gene>
    <name evidence="1" type="ORF">RW095_23205</name>
</gene>
<protein>
    <submittedName>
        <fullName evidence="1">Uncharacterized protein</fullName>
    </submittedName>
</protein>
<proteinExistence type="predicted"/>
<organism evidence="1 2">
    <name type="scientific">Paraburkholderia kirstenboschensis</name>
    <dbReference type="NCBI Taxonomy" id="1245436"/>
    <lineage>
        <taxon>Bacteria</taxon>
        <taxon>Pseudomonadati</taxon>
        <taxon>Pseudomonadota</taxon>
        <taxon>Betaproteobacteria</taxon>
        <taxon>Burkholderiales</taxon>
        <taxon>Burkholderiaceae</taxon>
        <taxon>Paraburkholderia</taxon>
    </lineage>
</organism>
<evidence type="ECO:0000313" key="2">
    <source>
        <dbReference type="Proteomes" id="UP001302652"/>
    </source>
</evidence>
<accession>A0ABZ0EUL3</accession>
<name>A0ABZ0EUL3_9BURK</name>
<sequence>MDAVGSAGAWPEISGDAAGGVGLPGWPAFSGLFSLMTVGQAPFTRTNEYALIIRQRA</sequence>
<keyword evidence="2" id="KW-1185">Reference proteome</keyword>
<dbReference type="Proteomes" id="UP001302652">
    <property type="component" value="Chromosome 1"/>
</dbReference>
<evidence type="ECO:0000313" key="1">
    <source>
        <dbReference type="EMBL" id="WOD20896.1"/>
    </source>
</evidence>
<dbReference type="EMBL" id="CP136513">
    <property type="protein sequence ID" value="WOD20896.1"/>
    <property type="molecule type" value="Genomic_DNA"/>
</dbReference>
<reference evidence="1 2" key="1">
    <citation type="submission" date="2023-10" db="EMBL/GenBank/DDBJ databases">
        <title>Surface-active antibiotics is a multifunctional adaptation for post-fire microbes.</title>
        <authorList>
            <person name="Liu M.D."/>
            <person name="Du Y."/>
            <person name="Koupaei S.K."/>
            <person name="Kim N.R."/>
            <person name="Zhang W."/>
            <person name="Traxler M.F."/>
        </authorList>
    </citation>
    <scope>NUCLEOTIDE SEQUENCE [LARGE SCALE GENOMIC DNA]</scope>
    <source>
        <strain evidence="1 2">F3</strain>
    </source>
</reference>